<dbReference type="FunFam" id="4.10.520.10:FF:000003">
    <property type="entry name" value="Integration host factor subunit beta"/>
    <property type="match status" value="1"/>
</dbReference>
<sequence length="94" mass="10780">MTKSELIERLCAEQTHLSAKEIEDAVKDIIEHMATSLEQGDRIEIRGFGSFSLHYREPRTGRNPKTGEKVELDGKYVPHFKPGKELRERVNSTI</sequence>
<keyword evidence="7 8" id="KW-0233">DNA recombination</keyword>
<evidence type="ECO:0000256" key="2">
    <source>
        <dbReference type="ARBA" id="ARBA00018700"/>
    </source>
</evidence>
<reference evidence="11 14" key="3">
    <citation type="journal article" date="2020" name="J. Nat. Prod.">
        <title>Genomics-Metabolomics Profiling Disclosed Marine Vibrio spartinae 3.6 as a Producer of a New Branched Side Chain Prodigiosin.</title>
        <authorList>
            <person name="Vitale G.A."/>
            <person name="Sciarretta M."/>
            <person name="Palma Esposito F."/>
            <person name="January G.G."/>
            <person name="Giaccio M."/>
            <person name="Bunk B."/>
            <person name="Sproer C."/>
            <person name="Bajerski F."/>
            <person name="Power D."/>
            <person name="Festa C."/>
            <person name="Monti M.C."/>
            <person name="D'Auria M.V."/>
            <person name="de Pascale D."/>
        </authorList>
    </citation>
    <scope>NUCLEOTIDE SEQUENCE [LARGE SCALE GENOMIC DNA]</scope>
    <source>
        <strain evidence="11 14">3.6</strain>
    </source>
</reference>
<dbReference type="CDD" id="cd13836">
    <property type="entry name" value="IHF_B"/>
    <property type="match status" value="1"/>
</dbReference>
<proteinExistence type="inferred from homology"/>
<dbReference type="EMBL" id="CP046268">
    <property type="protein sequence ID" value="QMV14033.1"/>
    <property type="molecule type" value="Genomic_DNA"/>
</dbReference>
<keyword evidence="4 8" id="KW-0805">Transcription regulation</keyword>
<dbReference type="InterPro" id="IPR005685">
    <property type="entry name" value="IHF_beta"/>
</dbReference>
<dbReference type="InterPro" id="IPR010992">
    <property type="entry name" value="IHF-like_DNA-bd_dom_sf"/>
</dbReference>
<evidence type="ECO:0000256" key="1">
    <source>
        <dbReference type="ARBA" id="ARBA00010529"/>
    </source>
</evidence>
<name>A0A1N6M7G0_9VIBR</name>
<comment type="similarity">
    <text evidence="1 8 9">Belongs to the bacterial histone-like protein family.</text>
</comment>
<evidence type="ECO:0000256" key="6">
    <source>
        <dbReference type="ARBA" id="ARBA00023163"/>
    </source>
</evidence>
<dbReference type="NCBIfam" id="NF001222">
    <property type="entry name" value="PRK00199.1"/>
    <property type="match status" value="1"/>
</dbReference>
<dbReference type="SMART" id="SM00411">
    <property type="entry name" value="BHL"/>
    <property type="match status" value="1"/>
</dbReference>
<evidence type="ECO:0000256" key="5">
    <source>
        <dbReference type="ARBA" id="ARBA00023125"/>
    </source>
</evidence>
<accession>A0A1N6M7G0</accession>
<keyword evidence="6 8" id="KW-0804">Transcription</keyword>
<dbReference type="GO" id="GO:0005829">
    <property type="term" value="C:cytosol"/>
    <property type="evidence" value="ECO:0007669"/>
    <property type="project" value="TreeGrafter"/>
</dbReference>
<evidence type="ECO:0000256" key="4">
    <source>
        <dbReference type="ARBA" id="ARBA00023015"/>
    </source>
</evidence>
<organism evidence="12 13">
    <name type="scientific">Vibrio spartinae</name>
    <dbReference type="NCBI Taxonomy" id="1918945"/>
    <lineage>
        <taxon>Bacteria</taxon>
        <taxon>Pseudomonadati</taxon>
        <taxon>Pseudomonadota</taxon>
        <taxon>Gammaproteobacteria</taxon>
        <taxon>Vibrionales</taxon>
        <taxon>Vibrionaceae</taxon>
        <taxon>Vibrio</taxon>
    </lineage>
</organism>
<dbReference type="GO" id="GO:0030527">
    <property type="term" value="F:structural constituent of chromatin"/>
    <property type="evidence" value="ECO:0007669"/>
    <property type="project" value="InterPro"/>
</dbReference>
<dbReference type="Gene3D" id="4.10.520.10">
    <property type="entry name" value="IHF-like DNA-binding proteins"/>
    <property type="match status" value="1"/>
</dbReference>
<dbReference type="NCBIfam" id="TIGR00988">
    <property type="entry name" value="hip"/>
    <property type="match status" value="1"/>
</dbReference>
<dbReference type="SUPFAM" id="SSF47729">
    <property type="entry name" value="IHF-like DNA-binding proteins"/>
    <property type="match status" value="1"/>
</dbReference>
<evidence type="ECO:0000256" key="3">
    <source>
        <dbReference type="ARBA" id="ARBA00022845"/>
    </source>
</evidence>
<dbReference type="PANTHER" id="PTHR33175:SF5">
    <property type="entry name" value="INTEGRATION HOST FACTOR SUBUNIT BETA"/>
    <property type="match status" value="1"/>
</dbReference>
<reference evidence="11" key="2">
    <citation type="submission" date="2019-11" db="EMBL/GenBank/DDBJ databases">
        <authorList>
            <person name="January G."/>
            <person name="Bunk B."/>
        </authorList>
    </citation>
    <scope>NUCLEOTIDE SEQUENCE</scope>
    <source>
        <strain evidence="11">3.6</strain>
    </source>
</reference>
<dbReference type="HAMAP" id="MF_00381">
    <property type="entry name" value="IHF_beta"/>
    <property type="match status" value="1"/>
</dbReference>
<dbReference type="InterPro" id="IPR020816">
    <property type="entry name" value="Histone-like_DNA-bd_CS"/>
</dbReference>
<dbReference type="GO" id="GO:0005694">
    <property type="term" value="C:chromosome"/>
    <property type="evidence" value="ECO:0007669"/>
    <property type="project" value="InterPro"/>
</dbReference>
<evidence type="ECO:0000313" key="13">
    <source>
        <dbReference type="Proteomes" id="UP000184774"/>
    </source>
</evidence>
<evidence type="ECO:0000313" key="12">
    <source>
        <dbReference type="EMBL" id="SIO95300.1"/>
    </source>
</evidence>
<dbReference type="EMBL" id="FSSB01000018">
    <property type="protein sequence ID" value="SIO95300.1"/>
    <property type="molecule type" value="Genomic_DNA"/>
</dbReference>
<gene>
    <name evidence="8 12" type="primary">ihfB</name>
    <name evidence="8" type="synonym">himD</name>
    <name evidence="12" type="ORF">VSP9026_03042</name>
    <name evidence="11" type="ORF">Vspart_01281</name>
</gene>
<dbReference type="PRINTS" id="PR01727">
    <property type="entry name" value="DNABINDINGHU"/>
</dbReference>
<dbReference type="OrthoDB" id="9804203at2"/>
<evidence type="ECO:0000256" key="7">
    <source>
        <dbReference type="ARBA" id="ARBA00023172"/>
    </source>
</evidence>
<reference evidence="12 13" key="1">
    <citation type="submission" date="2016-12" db="EMBL/GenBank/DDBJ databases">
        <authorList>
            <person name="Song W.-J."/>
            <person name="Kurnit D.M."/>
        </authorList>
    </citation>
    <scope>NUCLEOTIDE SEQUENCE [LARGE SCALE GENOMIC DNA]</scope>
    <source>
        <strain evidence="12 13">CECT 9026</strain>
    </source>
</reference>
<comment type="subunit">
    <text evidence="8 10">Heterodimer of an alpha and a beta chain.</text>
</comment>
<dbReference type="InterPro" id="IPR000119">
    <property type="entry name" value="Hist_DNA-bd"/>
</dbReference>
<keyword evidence="14" id="KW-1185">Reference proteome</keyword>
<dbReference type="PANTHER" id="PTHR33175">
    <property type="entry name" value="DNA-BINDING PROTEIN HU"/>
    <property type="match status" value="1"/>
</dbReference>
<dbReference type="Proteomes" id="UP000184774">
    <property type="component" value="Unassembled WGS sequence"/>
</dbReference>
<comment type="function">
    <text evidence="8 10">This protein is one of the two subunits of integration host factor, a specific DNA-binding protein that functions in genetic recombination as well as in transcriptional and translational control.</text>
</comment>
<dbReference type="PROSITE" id="PS00045">
    <property type="entry name" value="HISTONE_LIKE"/>
    <property type="match status" value="1"/>
</dbReference>
<evidence type="ECO:0000256" key="9">
    <source>
        <dbReference type="RuleBase" id="RU003939"/>
    </source>
</evidence>
<dbReference type="GO" id="GO:0006355">
    <property type="term" value="P:regulation of DNA-templated transcription"/>
    <property type="evidence" value="ECO:0007669"/>
    <property type="project" value="UniProtKB-UniRule"/>
</dbReference>
<evidence type="ECO:0000313" key="14">
    <source>
        <dbReference type="Proteomes" id="UP000515264"/>
    </source>
</evidence>
<dbReference type="GO" id="GO:0003677">
    <property type="term" value="F:DNA binding"/>
    <property type="evidence" value="ECO:0007669"/>
    <property type="project" value="UniProtKB-UniRule"/>
</dbReference>
<protein>
    <recommendedName>
        <fullName evidence="2 8">Integration host factor subunit beta</fullName>
        <shortName evidence="8">IHF-beta</shortName>
    </recommendedName>
</protein>
<evidence type="ECO:0000313" key="11">
    <source>
        <dbReference type="EMBL" id="QMV14033.1"/>
    </source>
</evidence>
<keyword evidence="3 8" id="KW-0810">Translation regulation</keyword>
<dbReference type="AlphaFoldDB" id="A0A1N6M7G0"/>
<dbReference type="RefSeq" id="WP_021020082.1">
    <property type="nucleotide sequence ID" value="NZ_AP024907.1"/>
</dbReference>
<evidence type="ECO:0000256" key="10">
    <source>
        <dbReference type="RuleBase" id="RU003941"/>
    </source>
</evidence>
<evidence type="ECO:0000256" key="8">
    <source>
        <dbReference type="HAMAP-Rule" id="MF_00381"/>
    </source>
</evidence>
<dbReference type="GO" id="GO:0006310">
    <property type="term" value="P:DNA recombination"/>
    <property type="evidence" value="ECO:0007669"/>
    <property type="project" value="UniProtKB-UniRule"/>
</dbReference>
<dbReference type="Proteomes" id="UP000515264">
    <property type="component" value="Chromosome 1"/>
</dbReference>
<dbReference type="GO" id="GO:0006417">
    <property type="term" value="P:regulation of translation"/>
    <property type="evidence" value="ECO:0007669"/>
    <property type="project" value="UniProtKB-UniRule"/>
</dbReference>
<keyword evidence="5 8" id="KW-0238">DNA-binding</keyword>
<dbReference type="Pfam" id="PF00216">
    <property type="entry name" value="Bac_DNA_binding"/>
    <property type="match status" value="1"/>
</dbReference>